<feature type="domain" description="EamA" evidence="7">
    <location>
        <begin position="9"/>
        <end position="140"/>
    </location>
</feature>
<feature type="transmembrane region" description="Helical" evidence="6">
    <location>
        <begin position="98"/>
        <end position="116"/>
    </location>
</feature>
<evidence type="ECO:0000313" key="9">
    <source>
        <dbReference type="Proteomes" id="UP000199608"/>
    </source>
</evidence>
<dbReference type="AlphaFoldDB" id="A0A1H2IE35"/>
<keyword evidence="3 6" id="KW-0812">Transmembrane</keyword>
<feature type="transmembrane region" description="Helical" evidence="6">
    <location>
        <begin position="215"/>
        <end position="235"/>
    </location>
</feature>
<dbReference type="InterPro" id="IPR000620">
    <property type="entry name" value="EamA_dom"/>
</dbReference>
<proteinExistence type="predicted"/>
<feature type="transmembrane region" description="Helical" evidence="6">
    <location>
        <begin position="183"/>
        <end position="203"/>
    </location>
</feature>
<reference evidence="9" key="1">
    <citation type="submission" date="2016-10" db="EMBL/GenBank/DDBJ databases">
        <authorList>
            <person name="Varghese N."/>
            <person name="Submissions S."/>
        </authorList>
    </citation>
    <scope>NUCLEOTIDE SEQUENCE [LARGE SCALE GENOMIC DNA]</scope>
    <source>
        <strain evidence="9">DSM 3384</strain>
    </source>
</reference>
<feature type="transmembrane region" description="Helical" evidence="6">
    <location>
        <begin position="123"/>
        <end position="141"/>
    </location>
</feature>
<dbReference type="PANTHER" id="PTHR32322:SF18">
    <property type="entry name" value="S-ADENOSYLMETHIONINE_S-ADENOSYLHOMOCYSTEINE TRANSPORTER"/>
    <property type="match status" value="1"/>
</dbReference>
<name>A0A1H2IE35_9BACT</name>
<dbReference type="PANTHER" id="PTHR32322">
    <property type="entry name" value="INNER MEMBRANE TRANSPORTER"/>
    <property type="match status" value="1"/>
</dbReference>
<dbReference type="InterPro" id="IPR050638">
    <property type="entry name" value="AA-Vitamin_Transporters"/>
</dbReference>
<evidence type="ECO:0000256" key="1">
    <source>
        <dbReference type="ARBA" id="ARBA00004651"/>
    </source>
</evidence>
<feature type="transmembrane region" description="Helical" evidence="6">
    <location>
        <begin position="273"/>
        <end position="291"/>
    </location>
</feature>
<gene>
    <name evidence="8" type="ORF">SAMN04487931_108119</name>
</gene>
<dbReference type="GO" id="GO:0005886">
    <property type="term" value="C:plasma membrane"/>
    <property type="evidence" value="ECO:0007669"/>
    <property type="project" value="UniProtKB-SubCell"/>
</dbReference>
<evidence type="ECO:0000256" key="4">
    <source>
        <dbReference type="ARBA" id="ARBA00022989"/>
    </source>
</evidence>
<dbReference type="Pfam" id="PF00892">
    <property type="entry name" value="EamA"/>
    <property type="match status" value="2"/>
</dbReference>
<dbReference type="RefSeq" id="WP_092235425.1">
    <property type="nucleotide sequence ID" value="NZ_FNLL01000008.1"/>
</dbReference>
<feature type="transmembrane region" description="Helical" evidence="6">
    <location>
        <begin position="247"/>
        <end position="267"/>
    </location>
</feature>
<evidence type="ECO:0000256" key="5">
    <source>
        <dbReference type="ARBA" id="ARBA00023136"/>
    </source>
</evidence>
<comment type="subcellular location">
    <subcellularLocation>
        <location evidence="1">Cell membrane</location>
        <topology evidence="1">Multi-pass membrane protein</topology>
    </subcellularLocation>
</comment>
<dbReference type="InterPro" id="IPR037185">
    <property type="entry name" value="EmrE-like"/>
</dbReference>
<keyword evidence="5 6" id="KW-0472">Membrane</keyword>
<feature type="transmembrane region" description="Helical" evidence="6">
    <location>
        <begin position="70"/>
        <end position="92"/>
    </location>
</feature>
<dbReference type="SUPFAM" id="SSF103481">
    <property type="entry name" value="Multidrug resistance efflux transporter EmrE"/>
    <property type="match status" value="2"/>
</dbReference>
<organism evidence="8 9">
    <name type="scientific">Desulfobacula phenolica</name>
    <dbReference type="NCBI Taxonomy" id="90732"/>
    <lineage>
        <taxon>Bacteria</taxon>
        <taxon>Pseudomonadati</taxon>
        <taxon>Thermodesulfobacteriota</taxon>
        <taxon>Desulfobacteria</taxon>
        <taxon>Desulfobacterales</taxon>
        <taxon>Desulfobacteraceae</taxon>
        <taxon>Desulfobacula</taxon>
    </lineage>
</organism>
<evidence type="ECO:0000313" key="8">
    <source>
        <dbReference type="EMBL" id="SDU42409.1"/>
    </source>
</evidence>
<keyword evidence="4 6" id="KW-1133">Transmembrane helix</keyword>
<sequence length="305" mass="33556">MNRSNPLFPYFCLLLAMMLWASTFVALKLAFRIYDPMVVIFGRMAVASLCSLFFPFVFKNIRFRVKDIKYIAFMVICEPCLYFVFEAKALVYTSAAQAGMITSMMPLMVAIGAWLILKERLTFRTCIGFSIAVTGALWLSLASKASSHGPNPLMGNFLEFMAMVCASGYALSLKKLSDQYSPLFLTFIQAFAGAVFFFPALFLPGTQLPVQAEPLPLFAILYLGSAVTLGAYGFYNYGVSKIPASQATAFINLIPVFSLIMSAVVLGERFSNGQYMAAILVFIGVILSQDFKGIVRTDPAPLLEG</sequence>
<accession>A0A1H2IE35</accession>
<evidence type="ECO:0000256" key="3">
    <source>
        <dbReference type="ARBA" id="ARBA00022692"/>
    </source>
</evidence>
<keyword evidence="2" id="KW-1003">Cell membrane</keyword>
<protein>
    <submittedName>
        <fullName evidence="8">Permease of the drug/metabolite transporter (DMT) superfamily</fullName>
    </submittedName>
</protein>
<dbReference type="EMBL" id="FNLL01000008">
    <property type="protein sequence ID" value="SDU42409.1"/>
    <property type="molecule type" value="Genomic_DNA"/>
</dbReference>
<feature type="transmembrane region" description="Helical" evidence="6">
    <location>
        <begin position="7"/>
        <end position="31"/>
    </location>
</feature>
<keyword evidence="9" id="KW-1185">Reference proteome</keyword>
<evidence type="ECO:0000256" key="2">
    <source>
        <dbReference type="ARBA" id="ARBA00022475"/>
    </source>
</evidence>
<feature type="transmembrane region" description="Helical" evidence="6">
    <location>
        <begin position="37"/>
        <end position="58"/>
    </location>
</feature>
<dbReference type="Proteomes" id="UP000199608">
    <property type="component" value="Unassembled WGS sequence"/>
</dbReference>
<feature type="transmembrane region" description="Helical" evidence="6">
    <location>
        <begin position="153"/>
        <end position="171"/>
    </location>
</feature>
<feature type="domain" description="EamA" evidence="7">
    <location>
        <begin position="154"/>
        <end position="287"/>
    </location>
</feature>
<evidence type="ECO:0000256" key="6">
    <source>
        <dbReference type="SAM" id="Phobius"/>
    </source>
</evidence>
<evidence type="ECO:0000259" key="7">
    <source>
        <dbReference type="Pfam" id="PF00892"/>
    </source>
</evidence>